<protein>
    <submittedName>
        <fullName evidence="2">Uncharacterized protein</fullName>
    </submittedName>
</protein>
<gene>
    <name evidence="2" type="ORF">B296_00002059</name>
</gene>
<evidence type="ECO:0000313" key="3">
    <source>
        <dbReference type="Proteomes" id="UP000287651"/>
    </source>
</evidence>
<dbReference type="Proteomes" id="UP000287651">
    <property type="component" value="Unassembled WGS sequence"/>
</dbReference>
<feature type="region of interest" description="Disordered" evidence="1">
    <location>
        <begin position="42"/>
        <end position="100"/>
    </location>
</feature>
<proteinExistence type="predicted"/>
<reference evidence="2 3" key="1">
    <citation type="journal article" date="2014" name="Agronomy (Basel)">
        <title>A Draft Genome Sequence for Ensete ventricosum, the Drought-Tolerant Tree Against Hunger.</title>
        <authorList>
            <person name="Harrison J."/>
            <person name="Moore K.A."/>
            <person name="Paszkiewicz K."/>
            <person name="Jones T."/>
            <person name="Grant M."/>
            <person name="Ambacheew D."/>
            <person name="Muzemil S."/>
            <person name="Studholme D.J."/>
        </authorList>
    </citation>
    <scope>NUCLEOTIDE SEQUENCE [LARGE SCALE GENOMIC DNA]</scope>
</reference>
<evidence type="ECO:0000256" key="1">
    <source>
        <dbReference type="SAM" id="MobiDB-lite"/>
    </source>
</evidence>
<name>A0A427B4E0_ENSVE</name>
<sequence>MMGLRPSRFFQSLVERPPTIVPKMLQPANQYIVAEALVAGRHKESHKRSCSEQSRGQSLRPPRRRYDRPEPSFLGPRPPDQGERVFEGAYVVKPSPEFRD</sequence>
<dbReference type="AlphaFoldDB" id="A0A427B4E0"/>
<accession>A0A427B4E0</accession>
<comment type="caution">
    <text evidence="2">The sequence shown here is derived from an EMBL/GenBank/DDBJ whole genome shotgun (WGS) entry which is preliminary data.</text>
</comment>
<evidence type="ECO:0000313" key="2">
    <source>
        <dbReference type="EMBL" id="RRT83333.1"/>
    </source>
</evidence>
<organism evidence="2 3">
    <name type="scientific">Ensete ventricosum</name>
    <name type="common">Abyssinian banana</name>
    <name type="synonym">Musa ensete</name>
    <dbReference type="NCBI Taxonomy" id="4639"/>
    <lineage>
        <taxon>Eukaryota</taxon>
        <taxon>Viridiplantae</taxon>
        <taxon>Streptophyta</taxon>
        <taxon>Embryophyta</taxon>
        <taxon>Tracheophyta</taxon>
        <taxon>Spermatophyta</taxon>
        <taxon>Magnoliopsida</taxon>
        <taxon>Liliopsida</taxon>
        <taxon>Zingiberales</taxon>
        <taxon>Musaceae</taxon>
        <taxon>Ensete</taxon>
    </lineage>
</organism>
<dbReference type="EMBL" id="AMZH03000513">
    <property type="protein sequence ID" value="RRT83333.1"/>
    <property type="molecule type" value="Genomic_DNA"/>
</dbReference>